<keyword evidence="2" id="KW-0539">Nucleus</keyword>
<keyword evidence="6" id="KW-1185">Reference proteome</keyword>
<organism evidence="5 6">
    <name type="scientific">Anopheles atroparvus</name>
    <name type="common">European mosquito</name>
    <dbReference type="NCBI Taxonomy" id="41427"/>
    <lineage>
        <taxon>Eukaryota</taxon>
        <taxon>Metazoa</taxon>
        <taxon>Ecdysozoa</taxon>
        <taxon>Arthropoda</taxon>
        <taxon>Hexapoda</taxon>
        <taxon>Insecta</taxon>
        <taxon>Pterygota</taxon>
        <taxon>Neoptera</taxon>
        <taxon>Endopterygota</taxon>
        <taxon>Diptera</taxon>
        <taxon>Nematocera</taxon>
        <taxon>Culicoidea</taxon>
        <taxon>Culicidae</taxon>
        <taxon>Anophelinae</taxon>
        <taxon>Anopheles</taxon>
    </lineage>
</organism>
<dbReference type="PANTHER" id="PTHR10252:SF79">
    <property type="entry name" value="DNA POLYMERASE EPSILON SUBUNIT 4"/>
    <property type="match status" value="1"/>
</dbReference>
<dbReference type="AlphaFoldDB" id="A0AAG5DGY2"/>
<evidence type="ECO:0000313" key="5">
    <source>
        <dbReference type="EnsemblMetazoa" id="ENSAATROPP010135"/>
    </source>
</evidence>
<dbReference type="EnsemblMetazoa" id="ENSAATROPT011216">
    <property type="protein sequence ID" value="ENSAATROPP010135"/>
    <property type="gene ID" value="ENSAATROPG009129"/>
</dbReference>
<dbReference type="Gene3D" id="1.10.20.10">
    <property type="entry name" value="Histone, subunit A"/>
    <property type="match status" value="1"/>
</dbReference>
<dbReference type="InterPro" id="IPR009072">
    <property type="entry name" value="Histone-fold"/>
</dbReference>
<proteinExistence type="predicted"/>
<dbReference type="PANTHER" id="PTHR10252">
    <property type="entry name" value="HISTONE-LIKE TRANSCRIPTION FACTOR CCAAT-RELATED"/>
    <property type="match status" value="1"/>
</dbReference>
<dbReference type="SUPFAM" id="SSF47113">
    <property type="entry name" value="Histone-fold"/>
    <property type="match status" value="1"/>
</dbReference>
<evidence type="ECO:0000259" key="4">
    <source>
        <dbReference type="Pfam" id="PF00808"/>
    </source>
</evidence>
<evidence type="ECO:0000256" key="3">
    <source>
        <dbReference type="SAM" id="MobiDB-lite"/>
    </source>
</evidence>
<reference evidence="5" key="1">
    <citation type="submission" date="2024-04" db="UniProtKB">
        <authorList>
            <consortium name="EnsemblMetazoa"/>
        </authorList>
    </citation>
    <scope>IDENTIFICATION</scope>
    <source>
        <strain evidence="5">EBRO</strain>
    </source>
</reference>
<evidence type="ECO:0000313" key="6">
    <source>
        <dbReference type="Proteomes" id="UP000075880"/>
    </source>
</evidence>
<protein>
    <recommendedName>
        <fullName evidence="4">Transcription factor CBF/NF-Y/archaeal histone domain-containing protein</fullName>
    </recommendedName>
</protein>
<dbReference type="GO" id="GO:0046982">
    <property type="term" value="F:protein heterodimerization activity"/>
    <property type="evidence" value="ECO:0007669"/>
    <property type="project" value="InterPro"/>
</dbReference>
<sequence>METAQHSEDLFGSQDDTSLREAQSAVEAAQQNSSKNTDENEQNANDTEKEARNTTENETPDLVFSSDVDFGEHSEKQSALSSVEDHPENLEEQTSAAELEGNEEEEPTTELAEQSEAAAPRNIKESPEERLAQFPFARVKQIMKLDPDVGIVSAEAIFVVTKAAELFLQTLAKDASSHTLTSKKKTMAARDVELAIDSVDALMFLEGMMNVK</sequence>
<comment type="subcellular location">
    <subcellularLocation>
        <location evidence="1">Nucleus</location>
    </subcellularLocation>
</comment>
<evidence type="ECO:0000256" key="1">
    <source>
        <dbReference type="ARBA" id="ARBA00004123"/>
    </source>
</evidence>
<evidence type="ECO:0000256" key="2">
    <source>
        <dbReference type="ARBA" id="ARBA00023242"/>
    </source>
</evidence>
<name>A0AAG5DGY2_ANOAO</name>
<dbReference type="CDD" id="cd22929">
    <property type="entry name" value="HFD_POLE4-like"/>
    <property type="match status" value="1"/>
</dbReference>
<dbReference type="Pfam" id="PF00808">
    <property type="entry name" value="CBFD_NFYB_HMF"/>
    <property type="match status" value="1"/>
</dbReference>
<feature type="compositionally biased region" description="Basic and acidic residues" evidence="3">
    <location>
        <begin position="46"/>
        <end position="55"/>
    </location>
</feature>
<dbReference type="GO" id="GO:0008622">
    <property type="term" value="C:epsilon DNA polymerase complex"/>
    <property type="evidence" value="ECO:0007669"/>
    <property type="project" value="TreeGrafter"/>
</dbReference>
<dbReference type="InterPro" id="IPR003958">
    <property type="entry name" value="CBFA_NFYB_domain"/>
</dbReference>
<dbReference type="GO" id="GO:0006261">
    <property type="term" value="P:DNA-templated DNA replication"/>
    <property type="evidence" value="ECO:0007669"/>
    <property type="project" value="TreeGrafter"/>
</dbReference>
<dbReference type="Proteomes" id="UP000075880">
    <property type="component" value="Unassembled WGS sequence"/>
</dbReference>
<feature type="region of interest" description="Disordered" evidence="3">
    <location>
        <begin position="1"/>
        <end position="126"/>
    </location>
</feature>
<feature type="domain" description="Transcription factor CBF/NF-Y/archaeal histone" evidence="4">
    <location>
        <begin position="133"/>
        <end position="196"/>
    </location>
</feature>
<dbReference type="InterPro" id="IPR050568">
    <property type="entry name" value="Transcr_DNA_Rep_Reg"/>
</dbReference>
<accession>A0AAG5DGY2</accession>